<dbReference type="InterPro" id="IPR012341">
    <property type="entry name" value="6hp_glycosidase-like_sf"/>
</dbReference>
<dbReference type="AlphaFoldDB" id="A0AAD6GM52"/>
<organism evidence="1 2">
    <name type="scientific">Penicillium hetheringtonii</name>
    <dbReference type="NCBI Taxonomy" id="911720"/>
    <lineage>
        <taxon>Eukaryota</taxon>
        <taxon>Fungi</taxon>
        <taxon>Dikarya</taxon>
        <taxon>Ascomycota</taxon>
        <taxon>Pezizomycotina</taxon>
        <taxon>Eurotiomycetes</taxon>
        <taxon>Eurotiomycetidae</taxon>
        <taxon>Eurotiales</taxon>
        <taxon>Aspergillaceae</taxon>
        <taxon>Penicillium</taxon>
    </lineage>
</organism>
<proteinExistence type="predicted"/>
<evidence type="ECO:0000313" key="1">
    <source>
        <dbReference type="EMBL" id="KAJ5569238.1"/>
    </source>
</evidence>
<dbReference type="PANTHER" id="PTHR34987">
    <property type="entry name" value="C, PUTATIVE (AFU_ORTHOLOGUE AFUA_3G02880)-RELATED"/>
    <property type="match status" value="1"/>
</dbReference>
<dbReference type="Gene3D" id="1.50.10.10">
    <property type="match status" value="1"/>
</dbReference>
<dbReference type="GO" id="GO:0005975">
    <property type="term" value="P:carbohydrate metabolic process"/>
    <property type="evidence" value="ECO:0007669"/>
    <property type="project" value="InterPro"/>
</dbReference>
<dbReference type="PANTHER" id="PTHR34987:SF4">
    <property type="entry name" value="ALPHA-L-RHAMNOSIDASE C-TERMINAL DOMAIN-CONTAINING PROTEIN"/>
    <property type="match status" value="1"/>
</dbReference>
<keyword evidence="2" id="KW-1185">Reference proteome</keyword>
<protein>
    <submittedName>
        <fullName evidence="1">Bacterial alpha-L-rhamnosidase domain protein</fullName>
    </submittedName>
</protein>
<name>A0AAD6GM52_9EURO</name>
<reference evidence="1 2" key="1">
    <citation type="journal article" date="2023" name="IMA Fungus">
        <title>Comparative genomic study of the Penicillium genus elucidates a diverse pangenome and 15 lateral gene transfer events.</title>
        <authorList>
            <person name="Petersen C."/>
            <person name="Sorensen T."/>
            <person name="Nielsen M.R."/>
            <person name="Sondergaard T.E."/>
            <person name="Sorensen J.L."/>
            <person name="Fitzpatrick D.A."/>
            <person name="Frisvad J.C."/>
            <person name="Nielsen K.L."/>
        </authorList>
    </citation>
    <scope>NUCLEOTIDE SEQUENCE [LARGE SCALE GENOMIC DNA]</scope>
    <source>
        <strain evidence="1 2">IBT 29057</strain>
    </source>
</reference>
<comment type="caution">
    <text evidence="1">The sequence shown here is derived from an EMBL/GenBank/DDBJ whole genome shotgun (WGS) entry which is preliminary data.</text>
</comment>
<sequence>MTYSETLSLLDSYMGDGPLTLAAAMDTYRVNRYNITELGPYKNKLIQGGLRYQKLNFSTAGELQLSHIGLVPTTETTPISKLPGSFKCSDPELTRIWRVGARTVQLSELDAQSLPDFWEITDDGAFVDSLAPQPWAGSDFASYLMDYTLAFSARPTVGGFGFTVLSDTLGSGIYIFIDAVNLSISAHVGSTERDSAALASVKLNSTISLGNWHRIITKVNMTDISVSIDGSQVLQFTQTSSFLGSFGLGASFGQAVYYTNVSLTTNGQEIYSSSLTDKSALKDFLLGTNPLPVSVDGSRRDRIAYGGDLEMAAASSFASTNGRNFINGTIELLGSFQLLPGFFSPTVKVQQAPRTQDIQANVTGLIGYSFYLVTSIADYYNMTAEPGFAARWAHRILRLLDWADSQTIPVQKNTSDSSKLLNISSATIGGGWNYYDPAQSGMVMSFNAIYAFALQQCLPLLSAAGTGRIRKQFPL</sequence>
<gene>
    <name evidence="1" type="ORF">N7450_011724</name>
</gene>
<dbReference type="Gene3D" id="2.60.120.560">
    <property type="entry name" value="Exo-inulinase, domain 1"/>
    <property type="match status" value="1"/>
</dbReference>
<dbReference type="EMBL" id="JAQJAC010000010">
    <property type="protein sequence ID" value="KAJ5569238.1"/>
    <property type="molecule type" value="Genomic_DNA"/>
</dbReference>
<evidence type="ECO:0000313" key="2">
    <source>
        <dbReference type="Proteomes" id="UP001216150"/>
    </source>
</evidence>
<accession>A0AAD6GM52</accession>
<dbReference type="Proteomes" id="UP001216150">
    <property type="component" value="Unassembled WGS sequence"/>
</dbReference>